<organism evidence="1">
    <name type="scientific">marine sediment metagenome</name>
    <dbReference type="NCBI Taxonomy" id="412755"/>
    <lineage>
        <taxon>unclassified sequences</taxon>
        <taxon>metagenomes</taxon>
        <taxon>ecological metagenomes</taxon>
    </lineage>
</organism>
<name>X1RCX9_9ZZZZ</name>
<protein>
    <submittedName>
        <fullName evidence="1">Uncharacterized protein</fullName>
    </submittedName>
</protein>
<reference evidence="1" key="1">
    <citation type="journal article" date="2014" name="Front. Microbiol.">
        <title>High frequency of phylogenetically diverse reductive dehalogenase-homologous genes in deep subseafloor sedimentary metagenomes.</title>
        <authorList>
            <person name="Kawai M."/>
            <person name="Futagami T."/>
            <person name="Toyoda A."/>
            <person name="Takaki Y."/>
            <person name="Nishi S."/>
            <person name="Hori S."/>
            <person name="Arai W."/>
            <person name="Tsubouchi T."/>
            <person name="Morono Y."/>
            <person name="Uchiyama I."/>
            <person name="Ito T."/>
            <person name="Fujiyama A."/>
            <person name="Inagaki F."/>
            <person name="Takami H."/>
        </authorList>
    </citation>
    <scope>NUCLEOTIDE SEQUENCE</scope>
    <source>
        <strain evidence="1">Expedition CK06-06</strain>
    </source>
</reference>
<comment type="caution">
    <text evidence="1">The sequence shown here is derived from an EMBL/GenBank/DDBJ whole genome shotgun (WGS) entry which is preliminary data.</text>
</comment>
<gene>
    <name evidence="1" type="ORF">S12H4_13903</name>
</gene>
<accession>X1RCX9</accession>
<dbReference type="AlphaFoldDB" id="X1RCX9"/>
<sequence>MNALVYAIGLLHEEKVSDHGKVVDFIKTLANEYKDKEIEKCLASAQTIHANFFHDFMDELMFEDDRKGTEKLLEKLVKILDAEFKARLKS</sequence>
<evidence type="ECO:0000313" key="1">
    <source>
        <dbReference type="EMBL" id="GAI78433.1"/>
    </source>
</evidence>
<proteinExistence type="predicted"/>
<dbReference type="EMBL" id="BARW01006618">
    <property type="protein sequence ID" value="GAI78433.1"/>
    <property type="molecule type" value="Genomic_DNA"/>
</dbReference>